<keyword evidence="6" id="KW-1185">Reference proteome</keyword>
<name>A0A0S3QVX9_THET7</name>
<dbReference type="AlphaFoldDB" id="A0A0S3QVX9"/>
<keyword evidence="2" id="KW-0819">tRNA processing</keyword>
<dbReference type="PANTHER" id="PTHR13326">
    <property type="entry name" value="TRNA PSEUDOURIDINE SYNTHASE D"/>
    <property type="match status" value="1"/>
</dbReference>
<dbReference type="SUPFAM" id="SSF55120">
    <property type="entry name" value="Pseudouridine synthase"/>
    <property type="match status" value="1"/>
</dbReference>
<dbReference type="EC" id="5.4.99.27" evidence="5"/>
<dbReference type="PANTHER" id="PTHR13326:SF21">
    <property type="entry name" value="PSEUDOURIDYLATE SYNTHASE PUS7L"/>
    <property type="match status" value="1"/>
</dbReference>
<dbReference type="Gene3D" id="1.10.1510.30">
    <property type="match status" value="1"/>
</dbReference>
<dbReference type="PROSITE" id="PS50984">
    <property type="entry name" value="TRUD"/>
    <property type="match status" value="1"/>
</dbReference>
<keyword evidence="3 5" id="KW-0413">Isomerase</keyword>
<proteinExistence type="inferred from homology"/>
<sequence>MDILKQKIKQNYQDFVVEEVFKPELSPKGDFSYYKLEKVGRNTLDVLSEISRTWKIPLSHLGFSGLKDKKAVTTQYISIKHGPPKNLKGKGWKLHYIGKGTRGIEIGEAEGNRFIITIREVDSKRIAYNLEVIKEIGFANYFGEQRFLSDLNTKQPIAKYLLNGDFESALREYYTQSNNPFLRKRLRKLWGKWKLFLEEAKHLSHQERVAILVLQRTRDYEKAFKALPKNLKLMFLFSYQSLLWNRALSQIISQGPHIKAPFIKKEKLNFYTSKSDIRKELENIELPYISREALKDIDNPYKSILIETIEKEGLAEKLDAEIAGLKVFNPGTRKAIVYPKDLEILHQTKNSITIRFFLPSGSYATILIRKALFLK</sequence>
<dbReference type="GO" id="GO:0003723">
    <property type="term" value="F:RNA binding"/>
    <property type="evidence" value="ECO:0007669"/>
    <property type="project" value="InterPro"/>
</dbReference>
<evidence type="ECO:0000313" key="6">
    <source>
        <dbReference type="Proteomes" id="UP000063234"/>
    </source>
</evidence>
<dbReference type="GO" id="GO:0008033">
    <property type="term" value="P:tRNA processing"/>
    <property type="evidence" value="ECO:0007669"/>
    <property type="project" value="UniProtKB-KW"/>
</dbReference>
<evidence type="ECO:0000256" key="1">
    <source>
        <dbReference type="ARBA" id="ARBA00007953"/>
    </source>
</evidence>
<dbReference type="STRING" id="1298851.TST_1692"/>
<accession>A0A0S3QVX9</accession>
<dbReference type="Proteomes" id="UP000063234">
    <property type="component" value="Chromosome"/>
</dbReference>
<dbReference type="OrthoDB" id="1550679at2"/>
<dbReference type="EMBL" id="AP013035">
    <property type="protein sequence ID" value="BAT72476.1"/>
    <property type="molecule type" value="Genomic_DNA"/>
</dbReference>
<gene>
    <name evidence="5" type="ORF">TST_1692</name>
</gene>
<dbReference type="KEGG" id="ttk:TST_1692"/>
<dbReference type="PROSITE" id="PS01268">
    <property type="entry name" value="UPF0024"/>
    <property type="match status" value="1"/>
</dbReference>
<comment type="similarity">
    <text evidence="1">Belongs to the pseudouridine synthase TruD family.</text>
</comment>
<evidence type="ECO:0000259" key="4">
    <source>
        <dbReference type="PROSITE" id="PS50984"/>
    </source>
</evidence>
<evidence type="ECO:0000313" key="5">
    <source>
        <dbReference type="EMBL" id="BAT72476.1"/>
    </source>
</evidence>
<dbReference type="InterPro" id="IPR001656">
    <property type="entry name" value="PsdUridine_synth_TruD"/>
</dbReference>
<evidence type="ECO:0000256" key="2">
    <source>
        <dbReference type="ARBA" id="ARBA00022694"/>
    </source>
</evidence>
<dbReference type="InterPro" id="IPR042214">
    <property type="entry name" value="TruD_catalytic"/>
</dbReference>
<dbReference type="InterPro" id="IPR020103">
    <property type="entry name" value="PsdUridine_synth_cat_dom_sf"/>
</dbReference>
<organism evidence="5 6">
    <name type="scientific">Thermosulfidibacter takaii (strain DSM 17441 / JCM 13301 / NBRC 103674 / ABI70S6)</name>
    <dbReference type="NCBI Taxonomy" id="1298851"/>
    <lineage>
        <taxon>Bacteria</taxon>
        <taxon>Pseudomonadati</taxon>
        <taxon>Thermosulfidibacterota</taxon>
        <taxon>Thermosulfidibacteria</taxon>
        <taxon>Thermosulfidibacterales</taxon>
        <taxon>Thermosulfidibacteraceae</taxon>
    </lineage>
</organism>
<feature type="domain" description="TRUD" evidence="4">
    <location>
        <begin position="137"/>
        <end position="338"/>
    </location>
</feature>
<dbReference type="InterPro" id="IPR020119">
    <property type="entry name" value="PsdUridine_synth_TruD_CS"/>
</dbReference>
<dbReference type="Pfam" id="PF01142">
    <property type="entry name" value="TruD"/>
    <property type="match status" value="1"/>
</dbReference>
<dbReference type="Gene3D" id="3.30.2350.20">
    <property type="entry name" value="TruD, catalytic domain"/>
    <property type="match status" value="1"/>
</dbReference>
<reference evidence="6" key="1">
    <citation type="journal article" date="2018" name="Science">
        <title>A primordial and reversible TCA cycle in a facultatively chemolithoautotrophic thermophile.</title>
        <authorList>
            <person name="Nunoura T."/>
            <person name="Chikaraishi Y."/>
            <person name="Izaki R."/>
            <person name="Suwa T."/>
            <person name="Sato T."/>
            <person name="Harada T."/>
            <person name="Mori K."/>
            <person name="Kato Y."/>
            <person name="Miyazaki M."/>
            <person name="Shimamura S."/>
            <person name="Yanagawa K."/>
            <person name="Shuto A."/>
            <person name="Ohkouchi N."/>
            <person name="Fujita N."/>
            <person name="Takaki Y."/>
            <person name="Atomi H."/>
            <person name="Takai K."/>
        </authorList>
    </citation>
    <scope>NUCLEOTIDE SEQUENCE [LARGE SCALE GENOMIC DNA]</scope>
    <source>
        <strain evidence="6">DSM 17441 / JCM 13301 / NBRC 103674 / ABI70S6</strain>
    </source>
</reference>
<protein>
    <submittedName>
        <fullName evidence="5">tRNA pseudouridine13 synthase</fullName>
        <ecNumber evidence="5">5.4.99.27</ecNumber>
    </submittedName>
</protein>
<dbReference type="Gene3D" id="3.30.70.3160">
    <property type="match status" value="1"/>
</dbReference>
<dbReference type="RefSeq" id="WP_158508780.1">
    <property type="nucleotide sequence ID" value="NZ_AP013035.1"/>
</dbReference>
<evidence type="ECO:0000256" key="3">
    <source>
        <dbReference type="ARBA" id="ARBA00023235"/>
    </source>
</evidence>
<dbReference type="GO" id="GO:0001522">
    <property type="term" value="P:pseudouridine synthesis"/>
    <property type="evidence" value="ECO:0007669"/>
    <property type="project" value="InterPro"/>
</dbReference>
<dbReference type="InterPro" id="IPR011760">
    <property type="entry name" value="PsdUridine_synth_TruD_insert"/>
</dbReference>
<dbReference type="NCBIfam" id="TIGR00094">
    <property type="entry name" value="tRNA_TruD_broad"/>
    <property type="match status" value="1"/>
</dbReference>
<dbReference type="GO" id="GO:0160150">
    <property type="term" value="F:tRNA pseudouridine(13) synthase activity"/>
    <property type="evidence" value="ECO:0007669"/>
    <property type="project" value="UniProtKB-EC"/>
</dbReference>